<dbReference type="InterPro" id="IPR018335">
    <property type="entry name" value="Tscrpt_reg_HTH_Crp-type_CS"/>
</dbReference>
<dbReference type="GO" id="GO:0003677">
    <property type="term" value="F:DNA binding"/>
    <property type="evidence" value="ECO:0007669"/>
    <property type="project" value="UniProtKB-KW"/>
</dbReference>
<dbReference type="eggNOG" id="COG0664">
    <property type="taxonomic scope" value="Bacteria"/>
</dbReference>
<dbReference type="InterPro" id="IPR036390">
    <property type="entry name" value="WH_DNA-bd_sf"/>
</dbReference>
<gene>
    <name evidence="5" type="ORF">CY0110_11197</name>
</gene>
<dbReference type="GO" id="GO:0003700">
    <property type="term" value="F:DNA-binding transcription factor activity"/>
    <property type="evidence" value="ECO:0007669"/>
    <property type="project" value="InterPro"/>
</dbReference>
<dbReference type="OrthoDB" id="5242211at2"/>
<dbReference type="SUPFAM" id="SSF51206">
    <property type="entry name" value="cAMP-binding domain-like"/>
    <property type="match status" value="1"/>
</dbReference>
<keyword evidence="3" id="KW-0804">Transcription</keyword>
<sequence>MLLAYNPTQPLSLEDTEGGRLHFYERGETIPLVTERVWQVYRGVAQLSQLSPQGEEILLGWAQPGTFFGSWLTCVDSYQVKGLSDIYLKWHPLEELTNSAQLSQMAFTQLARRMRQTEALLAISGLKRVEDRLQQLLSLLKQELGETTETGTRIKVRLTHQNLAGAIGTTRVTVTRLLGEFQRQGWLSFDSDRHIIITSDKSDKFDGDIKSDLVLN</sequence>
<evidence type="ECO:0000256" key="1">
    <source>
        <dbReference type="ARBA" id="ARBA00023015"/>
    </source>
</evidence>
<dbReference type="EMBL" id="AAXW01000039">
    <property type="protein sequence ID" value="EAZ89676.1"/>
    <property type="molecule type" value="Genomic_DNA"/>
</dbReference>
<dbReference type="AlphaFoldDB" id="A3IV22"/>
<proteinExistence type="predicted"/>
<dbReference type="CDD" id="cd00092">
    <property type="entry name" value="HTH_CRP"/>
    <property type="match status" value="1"/>
</dbReference>
<keyword evidence="6" id="KW-1185">Reference proteome</keyword>
<name>A3IV22_9CHRO</name>
<evidence type="ECO:0000259" key="4">
    <source>
        <dbReference type="PROSITE" id="PS51063"/>
    </source>
</evidence>
<comment type="caution">
    <text evidence="5">The sequence shown here is derived from an EMBL/GenBank/DDBJ whole genome shotgun (WGS) entry which is preliminary data.</text>
</comment>
<dbReference type="InterPro" id="IPR012318">
    <property type="entry name" value="HTH_CRP"/>
</dbReference>
<dbReference type="InterPro" id="IPR018490">
    <property type="entry name" value="cNMP-bd_dom_sf"/>
</dbReference>
<evidence type="ECO:0000256" key="3">
    <source>
        <dbReference type="ARBA" id="ARBA00023163"/>
    </source>
</evidence>
<feature type="domain" description="HTH crp-type" evidence="4">
    <location>
        <begin position="127"/>
        <end position="200"/>
    </location>
</feature>
<accession>A3IV22</accession>
<keyword evidence="2" id="KW-0238">DNA-binding</keyword>
<evidence type="ECO:0000256" key="2">
    <source>
        <dbReference type="ARBA" id="ARBA00023125"/>
    </source>
</evidence>
<organism evidence="5 6">
    <name type="scientific">Crocosphaera chwakensis CCY0110</name>
    <dbReference type="NCBI Taxonomy" id="391612"/>
    <lineage>
        <taxon>Bacteria</taxon>
        <taxon>Bacillati</taxon>
        <taxon>Cyanobacteriota</taxon>
        <taxon>Cyanophyceae</taxon>
        <taxon>Oscillatoriophycideae</taxon>
        <taxon>Chroococcales</taxon>
        <taxon>Aphanothecaceae</taxon>
        <taxon>Crocosphaera</taxon>
        <taxon>Crocosphaera chwakensis</taxon>
    </lineage>
</organism>
<dbReference type="Pfam" id="PF13545">
    <property type="entry name" value="HTH_Crp_2"/>
    <property type="match status" value="1"/>
</dbReference>
<dbReference type="PROSITE" id="PS00042">
    <property type="entry name" value="HTH_CRP_1"/>
    <property type="match status" value="1"/>
</dbReference>
<keyword evidence="1" id="KW-0805">Transcription regulation</keyword>
<dbReference type="Proteomes" id="UP000003781">
    <property type="component" value="Unassembled WGS sequence"/>
</dbReference>
<evidence type="ECO:0000313" key="5">
    <source>
        <dbReference type="EMBL" id="EAZ89676.1"/>
    </source>
</evidence>
<dbReference type="RefSeq" id="WP_008277228.1">
    <property type="nucleotide sequence ID" value="NZ_AAXW01000039.1"/>
</dbReference>
<reference evidence="5 6" key="1">
    <citation type="submission" date="2007-03" db="EMBL/GenBank/DDBJ databases">
        <authorList>
            <person name="Stal L."/>
            <person name="Ferriera S."/>
            <person name="Johnson J."/>
            <person name="Kravitz S."/>
            <person name="Beeson K."/>
            <person name="Sutton G."/>
            <person name="Rogers Y.-H."/>
            <person name="Friedman R."/>
            <person name="Frazier M."/>
            <person name="Venter J.C."/>
        </authorList>
    </citation>
    <scope>NUCLEOTIDE SEQUENCE [LARGE SCALE GENOMIC DNA]</scope>
    <source>
        <strain evidence="5 6">CCY0110</strain>
    </source>
</reference>
<protein>
    <submittedName>
        <fullName evidence="5">Transcriptional regulatory protein</fullName>
    </submittedName>
</protein>
<evidence type="ECO:0000313" key="6">
    <source>
        <dbReference type="Proteomes" id="UP000003781"/>
    </source>
</evidence>
<dbReference type="InterPro" id="IPR036388">
    <property type="entry name" value="WH-like_DNA-bd_sf"/>
</dbReference>
<dbReference type="SMART" id="SM00419">
    <property type="entry name" value="HTH_CRP"/>
    <property type="match status" value="1"/>
</dbReference>
<dbReference type="PROSITE" id="PS51063">
    <property type="entry name" value="HTH_CRP_2"/>
    <property type="match status" value="1"/>
</dbReference>
<dbReference type="Gene3D" id="1.10.10.10">
    <property type="entry name" value="Winged helix-like DNA-binding domain superfamily/Winged helix DNA-binding domain"/>
    <property type="match status" value="1"/>
</dbReference>
<dbReference type="SUPFAM" id="SSF46785">
    <property type="entry name" value="Winged helix' DNA-binding domain"/>
    <property type="match status" value="1"/>
</dbReference>